<dbReference type="EMBL" id="CM037025">
    <property type="protein sequence ID" value="KAH7660604.1"/>
    <property type="molecule type" value="Genomic_DNA"/>
</dbReference>
<keyword evidence="2" id="KW-1185">Reference proteome</keyword>
<accession>A0ACB7UJB7</accession>
<proteinExistence type="predicted"/>
<organism evidence="1 2">
    <name type="scientific">Dioscorea alata</name>
    <name type="common">Purple yam</name>
    <dbReference type="NCBI Taxonomy" id="55571"/>
    <lineage>
        <taxon>Eukaryota</taxon>
        <taxon>Viridiplantae</taxon>
        <taxon>Streptophyta</taxon>
        <taxon>Embryophyta</taxon>
        <taxon>Tracheophyta</taxon>
        <taxon>Spermatophyta</taxon>
        <taxon>Magnoliopsida</taxon>
        <taxon>Liliopsida</taxon>
        <taxon>Dioscoreales</taxon>
        <taxon>Dioscoreaceae</taxon>
        <taxon>Dioscorea</taxon>
    </lineage>
</organism>
<gene>
    <name evidence="1" type="ORF">IHE45_15G003700</name>
</gene>
<sequence length="158" mass="18536">MSILTLHENFFSFLTQSQIQQTKIPQNPTQTKPLLLLRFSPRSILTHPRRRLLSSSGHRPHPPPMKMKTIPTPPSSLSIPPLRCRPNLLHPPTRRSRLRSPHRPERSPAKKKFFAWVSDQPQAIPMLTTSKWQVCCWTVSKVSKGSLEMQRRRRRRRR</sequence>
<protein>
    <submittedName>
        <fullName evidence="1">Uncharacterized protein</fullName>
    </submittedName>
</protein>
<evidence type="ECO:0000313" key="2">
    <source>
        <dbReference type="Proteomes" id="UP000827976"/>
    </source>
</evidence>
<dbReference type="Proteomes" id="UP000827976">
    <property type="component" value="Chromosome 15"/>
</dbReference>
<name>A0ACB7UJB7_DIOAL</name>
<comment type="caution">
    <text evidence="1">The sequence shown here is derived from an EMBL/GenBank/DDBJ whole genome shotgun (WGS) entry which is preliminary data.</text>
</comment>
<reference evidence="2" key="1">
    <citation type="journal article" date="2022" name="Nat. Commun.">
        <title>Chromosome evolution and the genetic basis of agronomically important traits in greater yam.</title>
        <authorList>
            <person name="Bredeson J.V."/>
            <person name="Lyons J.B."/>
            <person name="Oniyinde I.O."/>
            <person name="Okereke N.R."/>
            <person name="Kolade O."/>
            <person name="Nnabue I."/>
            <person name="Nwadili C.O."/>
            <person name="Hribova E."/>
            <person name="Parker M."/>
            <person name="Nwogha J."/>
            <person name="Shu S."/>
            <person name="Carlson J."/>
            <person name="Kariba R."/>
            <person name="Muthemba S."/>
            <person name="Knop K."/>
            <person name="Barton G.J."/>
            <person name="Sherwood A.V."/>
            <person name="Lopez-Montes A."/>
            <person name="Asiedu R."/>
            <person name="Jamnadass R."/>
            <person name="Muchugi A."/>
            <person name="Goodstein D."/>
            <person name="Egesi C.N."/>
            <person name="Featherston J."/>
            <person name="Asfaw A."/>
            <person name="Simpson G.G."/>
            <person name="Dolezel J."/>
            <person name="Hendre P.S."/>
            <person name="Van Deynze A."/>
            <person name="Kumar P.L."/>
            <person name="Obidiegwu J.E."/>
            <person name="Bhattacharjee R."/>
            <person name="Rokhsar D.S."/>
        </authorList>
    </citation>
    <scope>NUCLEOTIDE SEQUENCE [LARGE SCALE GENOMIC DNA]</scope>
    <source>
        <strain evidence="2">cv. TDa95/00328</strain>
    </source>
</reference>
<evidence type="ECO:0000313" key="1">
    <source>
        <dbReference type="EMBL" id="KAH7660604.1"/>
    </source>
</evidence>